<dbReference type="InterPro" id="IPR002921">
    <property type="entry name" value="Fungal_lipase-type"/>
</dbReference>
<keyword evidence="2" id="KW-0812">Transmembrane</keyword>
<feature type="transmembrane region" description="Helical" evidence="2">
    <location>
        <begin position="149"/>
        <end position="166"/>
    </location>
</feature>
<protein>
    <recommendedName>
        <fullName evidence="3">Fungal lipase-type domain-containing protein</fullName>
    </recommendedName>
</protein>
<evidence type="ECO:0000256" key="1">
    <source>
        <dbReference type="SAM" id="MobiDB-lite"/>
    </source>
</evidence>
<evidence type="ECO:0000256" key="2">
    <source>
        <dbReference type="SAM" id="Phobius"/>
    </source>
</evidence>
<dbReference type="PANTHER" id="PTHR45856">
    <property type="entry name" value="ALPHA/BETA-HYDROLASES SUPERFAMILY PROTEIN"/>
    <property type="match status" value="1"/>
</dbReference>
<dbReference type="InterPro" id="IPR051218">
    <property type="entry name" value="Sec_MonoDiacylglyc_Lipase"/>
</dbReference>
<feature type="transmembrane region" description="Helical" evidence="2">
    <location>
        <begin position="224"/>
        <end position="247"/>
    </location>
</feature>
<accession>A0A7S3A8P7</accession>
<dbReference type="GO" id="GO:0006629">
    <property type="term" value="P:lipid metabolic process"/>
    <property type="evidence" value="ECO:0007669"/>
    <property type="project" value="InterPro"/>
</dbReference>
<name>A0A7S3A8P7_9RHOD</name>
<feature type="domain" description="Fungal lipase-type" evidence="3">
    <location>
        <begin position="492"/>
        <end position="645"/>
    </location>
</feature>
<keyword evidence="2" id="KW-0472">Membrane</keyword>
<sequence length="752" mass="85811">MIDLNGREEEEEDTFYVEDQEVDDPSSDENPLLEEAMGFHQSFSAVTSKPLLKIETLHANQLTRVTWFFVATLAMTVIVNVVYLSFANTIWREEETLGGITYFFEEPDLWWTIMEVSIGIFFSLGILISTVVYFVAVLRTGREERTREMLFVLVLGITLILVYLPFVETQLLFNDIRDPSELSTMMLVSAIVNGAFGITGLFFYCWSTTISFRTPRGKSFTWTYYFKMSVLGFLFLMRVLSAVLLRIDFTWVPFASLGAALSGLSDATQDPSPARTTMVSLNMALELIVVLCIVLEIRWTQRVIGHLDYLEHRSFQIGYLQFRYYLGVTFTTSILLGLLGVLLASEDIIVYVAKYSGQLHLQATSGRMAYMTLIPAFAMQQMYYMLPASAPCVRDILCCHWKRKKADVTLSLFKYRMFERRGDPTFKATSFVMETCVTMFNLSWIPYSYGKDVKKQATPADFGNTKYEITLYACDAATDTHGLVYSADDRIVVAFKGTQSGANVRTDLQAAMYPLNKFVEGFVIEDEVHDFRNRWLNKRMQPMIHKGFGFAYTTVRQQIWNEVHRLYEENPRPLFFTGHSLGGALATLCAFDCSKTISPDDGCYAFTYGSPRVGNKQFVEEYNREVPCTWRLVHAEDPVTKLPPALFFRHVGQSALITRKGHLFIDPTLFEMGWMHSKIGIRCKMKIHKKTGYAVAISAFIEKQHRSLMGDRGRIWRIPKQGFQPQDDSSARASIIEGNNSTSNVRIIDEIP</sequence>
<dbReference type="InterPro" id="IPR029058">
    <property type="entry name" value="AB_hydrolase_fold"/>
</dbReference>
<dbReference type="CDD" id="cd00519">
    <property type="entry name" value="Lipase_3"/>
    <property type="match status" value="1"/>
</dbReference>
<reference evidence="4" key="1">
    <citation type="submission" date="2021-01" db="EMBL/GenBank/DDBJ databases">
        <authorList>
            <person name="Corre E."/>
            <person name="Pelletier E."/>
            <person name="Niang G."/>
            <person name="Scheremetjew M."/>
            <person name="Finn R."/>
            <person name="Kale V."/>
            <person name="Holt S."/>
            <person name="Cochrane G."/>
            <person name="Meng A."/>
            <person name="Brown T."/>
            <person name="Cohen L."/>
        </authorList>
    </citation>
    <scope>NUCLEOTIDE SEQUENCE</scope>
    <source>
        <strain evidence="4">CCMP 769</strain>
    </source>
</reference>
<feature type="transmembrane region" description="Helical" evidence="2">
    <location>
        <begin position="186"/>
        <end position="212"/>
    </location>
</feature>
<dbReference type="PANTHER" id="PTHR45856:SF24">
    <property type="entry name" value="FUNGAL LIPASE-LIKE DOMAIN-CONTAINING PROTEIN"/>
    <property type="match status" value="1"/>
</dbReference>
<evidence type="ECO:0000259" key="3">
    <source>
        <dbReference type="Pfam" id="PF01764"/>
    </source>
</evidence>
<organism evidence="4">
    <name type="scientific">Rhodosorus marinus</name>
    <dbReference type="NCBI Taxonomy" id="101924"/>
    <lineage>
        <taxon>Eukaryota</taxon>
        <taxon>Rhodophyta</taxon>
        <taxon>Stylonematophyceae</taxon>
        <taxon>Stylonematales</taxon>
        <taxon>Stylonemataceae</taxon>
        <taxon>Rhodosorus</taxon>
    </lineage>
</organism>
<feature type="transmembrane region" description="Helical" evidence="2">
    <location>
        <begin position="281"/>
        <end position="301"/>
    </location>
</feature>
<dbReference type="Gene3D" id="3.40.50.1820">
    <property type="entry name" value="alpha/beta hydrolase"/>
    <property type="match status" value="1"/>
</dbReference>
<dbReference type="AlphaFoldDB" id="A0A7S3A8P7"/>
<feature type="transmembrane region" description="Helical" evidence="2">
    <location>
        <begin position="322"/>
        <end position="344"/>
    </location>
</feature>
<feature type="transmembrane region" description="Helical" evidence="2">
    <location>
        <begin position="111"/>
        <end position="137"/>
    </location>
</feature>
<dbReference type="EMBL" id="HBHW01042970">
    <property type="protein sequence ID" value="CAE0065200.1"/>
    <property type="molecule type" value="Transcribed_RNA"/>
</dbReference>
<evidence type="ECO:0000313" key="4">
    <source>
        <dbReference type="EMBL" id="CAE0065200.1"/>
    </source>
</evidence>
<feature type="region of interest" description="Disordered" evidence="1">
    <location>
        <begin position="1"/>
        <end position="28"/>
    </location>
</feature>
<proteinExistence type="predicted"/>
<dbReference type="SUPFAM" id="SSF53474">
    <property type="entry name" value="alpha/beta-Hydrolases"/>
    <property type="match status" value="1"/>
</dbReference>
<keyword evidence="2" id="KW-1133">Transmembrane helix</keyword>
<feature type="compositionally biased region" description="Acidic residues" evidence="1">
    <location>
        <begin position="8"/>
        <end position="27"/>
    </location>
</feature>
<dbReference type="Pfam" id="PF01764">
    <property type="entry name" value="Lipase_3"/>
    <property type="match status" value="1"/>
</dbReference>
<gene>
    <name evidence="4" type="ORF">RMAR00112_LOCUS33272</name>
</gene>
<feature type="transmembrane region" description="Helical" evidence="2">
    <location>
        <begin position="67"/>
        <end position="91"/>
    </location>
</feature>